<name>A0ABD1F6H1_HYPHA</name>
<comment type="caution">
    <text evidence="2">The sequence shown here is derived from an EMBL/GenBank/DDBJ whole genome shotgun (WGS) entry which is preliminary data.</text>
</comment>
<keyword evidence="3" id="KW-1185">Reference proteome</keyword>
<reference evidence="2 3" key="1">
    <citation type="submission" date="2024-05" db="EMBL/GenBank/DDBJ databases">
        <title>Genetic variation in Jamaican populations of the coffee berry borer (Hypothenemus hampei).</title>
        <authorList>
            <person name="Errbii M."/>
            <person name="Myrie A."/>
        </authorList>
    </citation>
    <scope>NUCLEOTIDE SEQUENCE [LARGE SCALE GENOMIC DNA]</scope>
    <source>
        <strain evidence="2">JA-Hopewell-2020-01-JO</strain>
        <tissue evidence="2">Whole body</tissue>
    </source>
</reference>
<evidence type="ECO:0000313" key="2">
    <source>
        <dbReference type="EMBL" id="KAL1513203.1"/>
    </source>
</evidence>
<sequence>MLSKRIFDRKMTNYKLIVLALVAFAEAMPTDLQAIETNEISYNPFSSSFKWTKYNIAILSSAVLVVAAGAAILTAMLFPMFIYKICYALGGCQNTLDNYVDRFLGSDGLSKRSIKRRDVREINDMEYILNFLKIAMEEYGNQTGQRQQRENSSNKNVMTISKGDSHLIEKRSPIDYIESILVMMSKAYNEYVDPDLKKNFKKLPFIR</sequence>
<keyword evidence="1" id="KW-0812">Transmembrane</keyword>
<dbReference type="EMBL" id="JBDJPC010000002">
    <property type="protein sequence ID" value="KAL1513203.1"/>
    <property type="molecule type" value="Genomic_DNA"/>
</dbReference>
<organism evidence="2 3">
    <name type="scientific">Hypothenemus hampei</name>
    <name type="common">Coffee berry borer</name>
    <dbReference type="NCBI Taxonomy" id="57062"/>
    <lineage>
        <taxon>Eukaryota</taxon>
        <taxon>Metazoa</taxon>
        <taxon>Ecdysozoa</taxon>
        <taxon>Arthropoda</taxon>
        <taxon>Hexapoda</taxon>
        <taxon>Insecta</taxon>
        <taxon>Pterygota</taxon>
        <taxon>Neoptera</taxon>
        <taxon>Endopterygota</taxon>
        <taxon>Coleoptera</taxon>
        <taxon>Polyphaga</taxon>
        <taxon>Cucujiformia</taxon>
        <taxon>Curculionidae</taxon>
        <taxon>Scolytinae</taxon>
        <taxon>Hypothenemus</taxon>
    </lineage>
</organism>
<evidence type="ECO:0000313" key="3">
    <source>
        <dbReference type="Proteomes" id="UP001566132"/>
    </source>
</evidence>
<proteinExistence type="predicted"/>
<gene>
    <name evidence="2" type="ORF">ABEB36_002641</name>
</gene>
<dbReference type="AlphaFoldDB" id="A0ABD1F6H1"/>
<evidence type="ECO:0000256" key="1">
    <source>
        <dbReference type="SAM" id="Phobius"/>
    </source>
</evidence>
<feature type="transmembrane region" description="Helical" evidence="1">
    <location>
        <begin position="58"/>
        <end position="78"/>
    </location>
</feature>
<keyword evidence="1" id="KW-0472">Membrane</keyword>
<protein>
    <submittedName>
        <fullName evidence="2">Uncharacterized protein</fullName>
    </submittedName>
</protein>
<accession>A0ABD1F6H1</accession>
<keyword evidence="1" id="KW-1133">Transmembrane helix</keyword>
<dbReference type="Proteomes" id="UP001566132">
    <property type="component" value="Unassembled WGS sequence"/>
</dbReference>